<comment type="caution">
    <text evidence="6">The sequence shown here is derived from an EMBL/GenBank/DDBJ whole genome shotgun (WGS) entry which is preliminary data.</text>
</comment>
<keyword evidence="4 5" id="KW-0472">Membrane</keyword>
<keyword evidence="2 5" id="KW-0812">Transmembrane</keyword>
<evidence type="ECO:0000313" key="7">
    <source>
        <dbReference type="Proteomes" id="UP000197783"/>
    </source>
</evidence>
<proteinExistence type="predicted"/>
<reference evidence="6 7" key="1">
    <citation type="submission" date="2017-03" db="EMBL/GenBank/DDBJ databases">
        <title>Genome sequence of Sphingomonas mucosissima DSM 17494.</title>
        <authorList>
            <person name="Poehlein A."/>
            <person name="Wuebbeler J.H."/>
            <person name="Steinbuechel A."/>
            <person name="Daniel R."/>
        </authorList>
    </citation>
    <scope>NUCLEOTIDE SEQUENCE [LARGE SCALE GENOMIC DNA]</scope>
    <source>
        <strain evidence="6 7">DSM 17494</strain>
    </source>
</reference>
<dbReference type="InterPro" id="IPR059112">
    <property type="entry name" value="CysZ/EI24"/>
</dbReference>
<dbReference type="EMBL" id="NBBJ01000001">
    <property type="protein sequence ID" value="OWK31862.1"/>
    <property type="molecule type" value="Genomic_DNA"/>
</dbReference>
<protein>
    <submittedName>
        <fullName evidence="6">CysZ-like protein</fullName>
    </submittedName>
</protein>
<feature type="transmembrane region" description="Helical" evidence="5">
    <location>
        <begin position="187"/>
        <end position="214"/>
    </location>
</feature>
<sequence>MMLQAFALSLSQLGDRAVLRVLARSLALTFALFVLLGAGTWWGVDLLLAQQAFRGALASAVALVVTVLAFWLLFRAVAIAVVGLFADTIVAAVERRHYPSALASARDVPFAHSLRMGLSSAGRFVAVNLILLPLYIVLLATGVGTAALFLAVNAWLLGRDLGDMVAARHLSPETMGAWRRKTAGRRFILGLIVTGLFLVPLLNFLAPVIGAAFATHFYHRNRR</sequence>
<evidence type="ECO:0000313" key="6">
    <source>
        <dbReference type="EMBL" id="OWK31862.1"/>
    </source>
</evidence>
<gene>
    <name evidence="6" type="ORF">SPMU_01820</name>
</gene>
<evidence type="ECO:0000256" key="5">
    <source>
        <dbReference type="SAM" id="Phobius"/>
    </source>
</evidence>
<feature type="transmembrane region" description="Helical" evidence="5">
    <location>
        <begin position="125"/>
        <end position="158"/>
    </location>
</feature>
<evidence type="ECO:0000256" key="4">
    <source>
        <dbReference type="ARBA" id="ARBA00023136"/>
    </source>
</evidence>
<name>A0A245ZQ39_9SPHN</name>
<evidence type="ECO:0000256" key="1">
    <source>
        <dbReference type="ARBA" id="ARBA00004141"/>
    </source>
</evidence>
<dbReference type="Proteomes" id="UP000197783">
    <property type="component" value="Unassembled WGS sequence"/>
</dbReference>
<keyword evidence="3 5" id="KW-1133">Transmembrane helix</keyword>
<feature type="transmembrane region" description="Helical" evidence="5">
    <location>
        <begin position="60"/>
        <end position="86"/>
    </location>
</feature>
<organism evidence="6 7">
    <name type="scientific">Sphingomonas mucosissima</name>
    <dbReference type="NCBI Taxonomy" id="370959"/>
    <lineage>
        <taxon>Bacteria</taxon>
        <taxon>Pseudomonadati</taxon>
        <taxon>Pseudomonadota</taxon>
        <taxon>Alphaproteobacteria</taxon>
        <taxon>Sphingomonadales</taxon>
        <taxon>Sphingomonadaceae</taxon>
        <taxon>Sphingomonas</taxon>
    </lineage>
</organism>
<accession>A0A245ZQ39</accession>
<dbReference type="AlphaFoldDB" id="A0A245ZQ39"/>
<evidence type="ECO:0000256" key="3">
    <source>
        <dbReference type="ARBA" id="ARBA00022989"/>
    </source>
</evidence>
<dbReference type="RefSeq" id="WP_342746425.1">
    <property type="nucleotide sequence ID" value="NZ_NBBJ01000001.1"/>
</dbReference>
<comment type="subcellular location">
    <subcellularLocation>
        <location evidence="1">Membrane</location>
        <topology evidence="1">Multi-pass membrane protein</topology>
    </subcellularLocation>
</comment>
<feature type="transmembrane region" description="Helical" evidence="5">
    <location>
        <begin position="26"/>
        <end position="48"/>
    </location>
</feature>
<keyword evidence="7" id="KW-1185">Reference proteome</keyword>
<evidence type="ECO:0000256" key="2">
    <source>
        <dbReference type="ARBA" id="ARBA00022692"/>
    </source>
</evidence>
<dbReference type="Pfam" id="PF07264">
    <property type="entry name" value="EI24"/>
    <property type="match status" value="1"/>
</dbReference>